<dbReference type="Proteomes" id="UP000326396">
    <property type="component" value="Linkage Group LG3"/>
</dbReference>
<organism evidence="1 2">
    <name type="scientific">Mikania micrantha</name>
    <name type="common">bitter vine</name>
    <dbReference type="NCBI Taxonomy" id="192012"/>
    <lineage>
        <taxon>Eukaryota</taxon>
        <taxon>Viridiplantae</taxon>
        <taxon>Streptophyta</taxon>
        <taxon>Embryophyta</taxon>
        <taxon>Tracheophyta</taxon>
        <taxon>Spermatophyta</taxon>
        <taxon>Magnoliopsida</taxon>
        <taxon>eudicotyledons</taxon>
        <taxon>Gunneridae</taxon>
        <taxon>Pentapetalae</taxon>
        <taxon>asterids</taxon>
        <taxon>campanulids</taxon>
        <taxon>Asterales</taxon>
        <taxon>Asteraceae</taxon>
        <taxon>Asteroideae</taxon>
        <taxon>Heliantheae alliance</taxon>
        <taxon>Eupatorieae</taxon>
        <taxon>Mikania</taxon>
    </lineage>
</organism>
<reference evidence="1 2" key="1">
    <citation type="submission" date="2019-05" db="EMBL/GenBank/DDBJ databases">
        <title>Mikania micrantha, genome provides insights into the molecular mechanism of rapid growth.</title>
        <authorList>
            <person name="Liu B."/>
        </authorList>
    </citation>
    <scope>NUCLEOTIDE SEQUENCE [LARGE SCALE GENOMIC DNA]</scope>
    <source>
        <strain evidence="1">NLD-2019</strain>
        <tissue evidence="1">Leaf</tissue>
    </source>
</reference>
<keyword evidence="2" id="KW-1185">Reference proteome</keyword>
<proteinExistence type="predicted"/>
<accession>A0A5N6N942</accession>
<gene>
    <name evidence="1" type="ORF">E3N88_26362</name>
</gene>
<name>A0A5N6N942_9ASTR</name>
<dbReference type="EMBL" id="SZYD01000013">
    <property type="protein sequence ID" value="KAD4386193.1"/>
    <property type="molecule type" value="Genomic_DNA"/>
</dbReference>
<protein>
    <submittedName>
        <fullName evidence="1">Uncharacterized protein</fullName>
    </submittedName>
</protein>
<evidence type="ECO:0000313" key="1">
    <source>
        <dbReference type="EMBL" id="KAD4386193.1"/>
    </source>
</evidence>
<evidence type="ECO:0000313" key="2">
    <source>
        <dbReference type="Proteomes" id="UP000326396"/>
    </source>
</evidence>
<sequence>MPYMRFRLRRIFQDDAYHSSEIILKRSCTFLGDFSYEQMVTTSSPAVFTTVEDQASGIVKSINTPIKATSTGVRDMTAQEIMESLV</sequence>
<dbReference type="AlphaFoldDB" id="A0A5N6N942"/>
<comment type="caution">
    <text evidence="1">The sequence shown here is derived from an EMBL/GenBank/DDBJ whole genome shotgun (WGS) entry which is preliminary data.</text>
</comment>